<accession>A0ABN1GQ02</accession>
<sequence>MRRFSAIAGLAIIAGLTAGSAIAGPVQNQTRASERPVLVCATDAATRRAFTREHGAAPQFITAREVLSIQGSDAGWTTPRCMTAREFARYKEAATTFARAS</sequence>
<reference evidence="2 3" key="1">
    <citation type="journal article" date="2019" name="Int. J. Syst. Evol. Microbiol.">
        <title>The Global Catalogue of Microorganisms (GCM) 10K type strain sequencing project: providing services to taxonomists for standard genome sequencing and annotation.</title>
        <authorList>
            <consortium name="The Broad Institute Genomics Platform"/>
            <consortium name="The Broad Institute Genome Sequencing Center for Infectious Disease"/>
            <person name="Wu L."/>
            <person name="Ma J."/>
        </authorList>
    </citation>
    <scope>NUCLEOTIDE SEQUENCE [LARGE SCALE GENOMIC DNA]</scope>
    <source>
        <strain evidence="2 3">JCM 12928</strain>
    </source>
</reference>
<evidence type="ECO:0008006" key="4">
    <source>
        <dbReference type="Google" id="ProtNLM"/>
    </source>
</evidence>
<dbReference type="EMBL" id="BAAAGA010000001">
    <property type="protein sequence ID" value="GAA0615720.1"/>
    <property type="molecule type" value="Genomic_DNA"/>
</dbReference>
<name>A0ABN1GQ02_9CAUL</name>
<evidence type="ECO:0000256" key="1">
    <source>
        <dbReference type="SAM" id="SignalP"/>
    </source>
</evidence>
<proteinExistence type="predicted"/>
<comment type="caution">
    <text evidence="2">The sequence shown here is derived from an EMBL/GenBank/DDBJ whole genome shotgun (WGS) entry which is preliminary data.</text>
</comment>
<dbReference type="Proteomes" id="UP001501352">
    <property type="component" value="Unassembled WGS sequence"/>
</dbReference>
<evidence type="ECO:0000313" key="3">
    <source>
        <dbReference type="Proteomes" id="UP001501352"/>
    </source>
</evidence>
<evidence type="ECO:0000313" key="2">
    <source>
        <dbReference type="EMBL" id="GAA0615720.1"/>
    </source>
</evidence>
<feature type="chain" id="PRO_5045235070" description="Secreted protein" evidence="1">
    <location>
        <begin position="24"/>
        <end position="101"/>
    </location>
</feature>
<keyword evidence="3" id="KW-1185">Reference proteome</keyword>
<dbReference type="RefSeq" id="WP_343790877.1">
    <property type="nucleotide sequence ID" value="NZ_BAAAGA010000001.1"/>
</dbReference>
<organism evidence="2 3">
    <name type="scientific">Brevundimonas kwangchunensis</name>
    <dbReference type="NCBI Taxonomy" id="322163"/>
    <lineage>
        <taxon>Bacteria</taxon>
        <taxon>Pseudomonadati</taxon>
        <taxon>Pseudomonadota</taxon>
        <taxon>Alphaproteobacteria</taxon>
        <taxon>Caulobacterales</taxon>
        <taxon>Caulobacteraceae</taxon>
        <taxon>Brevundimonas</taxon>
    </lineage>
</organism>
<gene>
    <name evidence="2" type="ORF">GCM10009422_08500</name>
</gene>
<feature type="signal peptide" evidence="1">
    <location>
        <begin position="1"/>
        <end position="23"/>
    </location>
</feature>
<keyword evidence="1" id="KW-0732">Signal</keyword>
<protein>
    <recommendedName>
        <fullName evidence="4">Secreted protein</fullName>
    </recommendedName>
</protein>